<protein>
    <submittedName>
        <fullName evidence="2">Uncharacterized protein</fullName>
    </submittedName>
</protein>
<gene>
    <name evidence="2" type="ORF">GCG54_00013151</name>
</gene>
<keyword evidence="3" id="KW-1185">Reference proteome</keyword>
<name>A0A8H4C6Z4_COLGL</name>
<dbReference type="EMBL" id="WVTB01000095">
    <property type="protein sequence ID" value="KAF3798412.1"/>
    <property type="molecule type" value="Genomic_DNA"/>
</dbReference>
<sequence>QKVTRITLACLAFLHLCNATAIDPTKLTARDAYHDDSGSAECLQVGCDTSVCAKDPTDALAVASQGVSLILGPDCAGWAKGSPSVVDGDTSCPAGLQLFRGDLRVWRAWNNVQTKYKGTFVAWDNFKGATCWGRKDVDCIHGPKQVPDPNTGLCMPWNV</sequence>
<feature type="non-terminal residue" evidence="2">
    <location>
        <position position="1"/>
    </location>
</feature>
<reference evidence="2" key="1">
    <citation type="journal article" date="2020" name="Phytopathology">
        <title>Genome sequence and comparative analysis of Colletotrichum gloeosporioides isolated from Liriodendron leaves.</title>
        <authorList>
            <person name="Fu F.F."/>
            <person name="Hao Z."/>
            <person name="Wang P."/>
            <person name="Lu Y."/>
            <person name="Xue L.J."/>
            <person name="Wei G."/>
            <person name="Tian Y."/>
            <person name="Baishi H."/>
            <person name="Xu H."/>
            <person name="Shi J."/>
            <person name="Cheng T."/>
            <person name="Wang G."/>
            <person name="Yi Y."/>
            <person name="Chen J."/>
        </authorList>
    </citation>
    <scope>NUCLEOTIDE SEQUENCE</scope>
    <source>
        <strain evidence="2">Lc1</strain>
    </source>
</reference>
<organism evidence="2 3">
    <name type="scientific">Colletotrichum gloeosporioides</name>
    <name type="common">Anthracnose fungus</name>
    <name type="synonym">Glomerella cingulata</name>
    <dbReference type="NCBI Taxonomy" id="474922"/>
    <lineage>
        <taxon>Eukaryota</taxon>
        <taxon>Fungi</taxon>
        <taxon>Dikarya</taxon>
        <taxon>Ascomycota</taxon>
        <taxon>Pezizomycotina</taxon>
        <taxon>Sordariomycetes</taxon>
        <taxon>Hypocreomycetidae</taxon>
        <taxon>Glomerellales</taxon>
        <taxon>Glomerellaceae</taxon>
        <taxon>Colletotrichum</taxon>
        <taxon>Colletotrichum gloeosporioides species complex</taxon>
    </lineage>
</organism>
<feature type="chain" id="PRO_5034669680" evidence="1">
    <location>
        <begin position="20"/>
        <end position="159"/>
    </location>
</feature>
<dbReference type="AlphaFoldDB" id="A0A8H4C6Z4"/>
<evidence type="ECO:0000256" key="1">
    <source>
        <dbReference type="SAM" id="SignalP"/>
    </source>
</evidence>
<dbReference type="Proteomes" id="UP000613401">
    <property type="component" value="Unassembled WGS sequence"/>
</dbReference>
<dbReference type="GeneID" id="69020268"/>
<proteinExistence type="predicted"/>
<evidence type="ECO:0000313" key="2">
    <source>
        <dbReference type="EMBL" id="KAF3798412.1"/>
    </source>
</evidence>
<keyword evidence="1" id="KW-0732">Signal</keyword>
<evidence type="ECO:0000313" key="3">
    <source>
        <dbReference type="Proteomes" id="UP000613401"/>
    </source>
</evidence>
<accession>A0A8H4C6Z4</accession>
<comment type="caution">
    <text evidence="2">The sequence shown here is derived from an EMBL/GenBank/DDBJ whole genome shotgun (WGS) entry which is preliminary data.</text>
</comment>
<dbReference type="RefSeq" id="XP_045257572.1">
    <property type="nucleotide sequence ID" value="XM_045413011.1"/>
</dbReference>
<feature type="signal peptide" evidence="1">
    <location>
        <begin position="1"/>
        <end position="19"/>
    </location>
</feature>
<reference evidence="2" key="2">
    <citation type="submission" date="2020-03" db="EMBL/GenBank/DDBJ databases">
        <authorList>
            <person name="Fu F.-F."/>
            <person name="Chen J."/>
        </authorList>
    </citation>
    <scope>NUCLEOTIDE SEQUENCE</scope>
    <source>
        <strain evidence="2">Lc1</strain>
    </source>
</reference>